<dbReference type="GO" id="GO:0017000">
    <property type="term" value="P:antibiotic biosynthetic process"/>
    <property type="evidence" value="ECO:0007669"/>
    <property type="project" value="UniProtKB-KW"/>
</dbReference>
<gene>
    <name evidence="10" type="ORF">B0T20DRAFT_398269</name>
</gene>
<evidence type="ECO:0000256" key="5">
    <source>
        <dbReference type="ARBA" id="ARBA00022723"/>
    </source>
</evidence>
<evidence type="ECO:0000256" key="2">
    <source>
        <dbReference type="ARBA" id="ARBA00004792"/>
    </source>
</evidence>
<dbReference type="InterPro" id="IPR036396">
    <property type="entry name" value="Cyt_P450_sf"/>
</dbReference>
<dbReference type="PANTHER" id="PTHR24305">
    <property type="entry name" value="CYTOCHROME P450"/>
    <property type="match status" value="1"/>
</dbReference>
<evidence type="ECO:0000313" key="10">
    <source>
        <dbReference type="EMBL" id="KAK3386325.1"/>
    </source>
</evidence>
<reference evidence="10" key="1">
    <citation type="journal article" date="2023" name="Mol. Phylogenet. Evol.">
        <title>Genome-scale phylogeny and comparative genomics of the fungal order Sordariales.</title>
        <authorList>
            <person name="Hensen N."/>
            <person name="Bonometti L."/>
            <person name="Westerberg I."/>
            <person name="Brannstrom I.O."/>
            <person name="Guillou S."/>
            <person name="Cros-Aarteil S."/>
            <person name="Calhoun S."/>
            <person name="Haridas S."/>
            <person name="Kuo A."/>
            <person name="Mondo S."/>
            <person name="Pangilinan J."/>
            <person name="Riley R."/>
            <person name="LaButti K."/>
            <person name="Andreopoulos B."/>
            <person name="Lipzen A."/>
            <person name="Chen C."/>
            <person name="Yan M."/>
            <person name="Daum C."/>
            <person name="Ng V."/>
            <person name="Clum A."/>
            <person name="Steindorff A."/>
            <person name="Ohm R.A."/>
            <person name="Martin F."/>
            <person name="Silar P."/>
            <person name="Natvig D.O."/>
            <person name="Lalanne C."/>
            <person name="Gautier V."/>
            <person name="Ament-Velasquez S.L."/>
            <person name="Kruys A."/>
            <person name="Hutchinson M.I."/>
            <person name="Powell A.J."/>
            <person name="Barry K."/>
            <person name="Miller A.N."/>
            <person name="Grigoriev I.V."/>
            <person name="Debuchy R."/>
            <person name="Gladieux P."/>
            <person name="Hiltunen Thoren M."/>
            <person name="Johannesson H."/>
        </authorList>
    </citation>
    <scope>NUCLEOTIDE SEQUENCE</scope>
    <source>
        <strain evidence="10">FGSC 1904</strain>
    </source>
</reference>
<dbReference type="Pfam" id="PF00067">
    <property type="entry name" value="p450"/>
    <property type="match status" value="1"/>
</dbReference>
<dbReference type="PANTHER" id="PTHR24305:SF168">
    <property type="entry name" value="P450, PUTATIVE (EUROFUNG)-RELATED"/>
    <property type="match status" value="1"/>
</dbReference>
<accession>A0AAE0NRT0</accession>
<evidence type="ECO:0000313" key="11">
    <source>
        <dbReference type="Proteomes" id="UP001281003"/>
    </source>
</evidence>
<dbReference type="GO" id="GO:0020037">
    <property type="term" value="F:heme binding"/>
    <property type="evidence" value="ECO:0007669"/>
    <property type="project" value="InterPro"/>
</dbReference>
<organism evidence="10 11">
    <name type="scientific">Sordaria brevicollis</name>
    <dbReference type="NCBI Taxonomy" id="83679"/>
    <lineage>
        <taxon>Eukaryota</taxon>
        <taxon>Fungi</taxon>
        <taxon>Dikarya</taxon>
        <taxon>Ascomycota</taxon>
        <taxon>Pezizomycotina</taxon>
        <taxon>Sordariomycetes</taxon>
        <taxon>Sordariomycetidae</taxon>
        <taxon>Sordariales</taxon>
        <taxon>Sordariaceae</taxon>
        <taxon>Sordaria</taxon>
    </lineage>
</organism>
<keyword evidence="7" id="KW-0503">Monooxygenase</keyword>
<keyword evidence="8" id="KW-0045">Antibiotic biosynthesis</keyword>
<dbReference type="EMBL" id="JAUTDP010000020">
    <property type="protein sequence ID" value="KAK3386325.1"/>
    <property type="molecule type" value="Genomic_DNA"/>
</dbReference>
<dbReference type="InterPro" id="IPR050121">
    <property type="entry name" value="Cytochrome_P450_monoxygenase"/>
</dbReference>
<comment type="pathway">
    <text evidence="2">Antibiotic biosynthesis.</text>
</comment>
<dbReference type="SUPFAM" id="SSF48264">
    <property type="entry name" value="Cytochrome P450"/>
    <property type="match status" value="1"/>
</dbReference>
<evidence type="ECO:0000256" key="7">
    <source>
        <dbReference type="ARBA" id="ARBA00023033"/>
    </source>
</evidence>
<keyword evidence="4 9" id="KW-0349">Heme</keyword>
<comment type="similarity">
    <text evidence="3">Belongs to the cytochrome P450 family.</text>
</comment>
<evidence type="ECO:0000256" key="3">
    <source>
        <dbReference type="ARBA" id="ARBA00010617"/>
    </source>
</evidence>
<dbReference type="AlphaFoldDB" id="A0AAE0NRT0"/>
<keyword evidence="7" id="KW-0560">Oxidoreductase</keyword>
<dbReference type="GO" id="GO:0004497">
    <property type="term" value="F:monooxygenase activity"/>
    <property type="evidence" value="ECO:0007669"/>
    <property type="project" value="UniProtKB-KW"/>
</dbReference>
<dbReference type="GO" id="GO:0005506">
    <property type="term" value="F:iron ion binding"/>
    <property type="evidence" value="ECO:0007669"/>
    <property type="project" value="InterPro"/>
</dbReference>
<dbReference type="Proteomes" id="UP001281003">
    <property type="component" value="Unassembled WGS sequence"/>
</dbReference>
<dbReference type="PRINTS" id="PR00465">
    <property type="entry name" value="EP450IV"/>
</dbReference>
<evidence type="ECO:0000256" key="4">
    <source>
        <dbReference type="ARBA" id="ARBA00022617"/>
    </source>
</evidence>
<evidence type="ECO:0000256" key="1">
    <source>
        <dbReference type="ARBA" id="ARBA00001971"/>
    </source>
</evidence>
<evidence type="ECO:0000256" key="9">
    <source>
        <dbReference type="PIRSR" id="PIRSR602403-1"/>
    </source>
</evidence>
<dbReference type="InterPro" id="IPR002403">
    <property type="entry name" value="Cyt_P450_E_grp-IV"/>
</dbReference>
<evidence type="ECO:0000256" key="8">
    <source>
        <dbReference type="ARBA" id="ARBA00023194"/>
    </source>
</evidence>
<evidence type="ECO:0000256" key="6">
    <source>
        <dbReference type="ARBA" id="ARBA00023004"/>
    </source>
</evidence>
<comment type="caution">
    <text evidence="10">The sequence shown here is derived from an EMBL/GenBank/DDBJ whole genome shotgun (WGS) entry which is preliminary data.</text>
</comment>
<protein>
    <submittedName>
        <fullName evidence="10">Pisatin demethylase</fullName>
    </submittedName>
</protein>
<dbReference type="InterPro" id="IPR001128">
    <property type="entry name" value="Cyt_P450"/>
</dbReference>
<name>A0AAE0NRT0_SORBR</name>
<reference evidence="10" key="2">
    <citation type="submission" date="2023-07" db="EMBL/GenBank/DDBJ databases">
        <authorList>
            <consortium name="Lawrence Berkeley National Laboratory"/>
            <person name="Haridas S."/>
            <person name="Hensen N."/>
            <person name="Bonometti L."/>
            <person name="Westerberg I."/>
            <person name="Brannstrom I.O."/>
            <person name="Guillou S."/>
            <person name="Cros-Aarteil S."/>
            <person name="Calhoun S."/>
            <person name="Kuo A."/>
            <person name="Mondo S."/>
            <person name="Pangilinan J."/>
            <person name="Riley R."/>
            <person name="LaButti K."/>
            <person name="Andreopoulos B."/>
            <person name="Lipzen A."/>
            <person name="Chen C."/>
            <person name="Yanf M."/>
            <person name="Daum C."/>
            <person name="Ng V."/>
            <person name="Clum A."/>
            <person name="Steindorff A."/>
            <person name="Ohm R."/>
            <person name="Martin F."/>
            <person name="Silar P."/>
            <person name="Natvig D."/>
            <person name="Lalanne C."/>
            <person name="Gautier V."/>
            <person name="Ament-velasquez S.L."/>
            <person name="Kruys A."/>
            <person name="Hutchinson M.I."/>
            <person name="Powell A.J."/>
            <person name="Barry K."/>
            <person name="Miller A.N."/>
            <person name="Grigoriev I.V."/>
            <person name="Debuchy R."/>
            <person name="Gladieux P."/>
            <person name="Thoren M.H."/>
            <person name="Johannesson H."/>
        </authorList>
    </citation>
    <scope>NUCLEOTIDE SEQUENCE</scope>
    <source>
        <strain evidence="10">FGSC 1904</strain>
    </source>
</reference>
<proteinExistence type="inferred from homology"/>
<sequence>MAAGYSGREVNALEPRVDKNIQELIRLLDTKIVDQIVEERYSSNNKIHSGDILSSFAAYSMTGKEAKSEIMVQIMAGSNTIATAIRATLLHIITNPVVLRKLRSEIATAGLTADIISNTQARTLPYLQAVIKEGLRIHPPVSSLSVKEVPKTGDTFKGMYFPPGTKLGISMWALTRNRDLFGEDADEFRPERWIEAKNAADEEEKKGDSEARAKLKEMEFSVDLIFGHGKWGCLGKNIALMELNKVFLELLRRYDFVVLNPMKPWDSKHSGVFSQKDFWLKAYKREDVSV</sequence>
<dbReference type="Gene3D" id="1.10.630.10">
    <property type="entry name" value="Cytochrome P450"/>
    <property type="match status" value="1"/>
</dbReference>
<feature type="binding site" description="axial binding residue" evidence="9">
    <location>
        <position position="233"/>
    </location>
    <ligand>
        <name>heme</name>
        <dbReference type="ChEBI" id="CHEBI:30413"/>
    </ligand>
    <ligandPart>
        <name>Fe</name>
        <dbReference type="ChEBI" id="CHEBI:18248"/>
    </ligandPart>
</feature>
<keyword evidence="11" id="KW-1185">Reference proteome</keyword>
<dbReference type="GO" id="GO:0016705">
    <property type="term" value="F:oxidoreductase activity, acting on paired donors, with incorporation or reduction of molecular oxygen"/>
    <property type="evidence" value="ECO:0007669"/>
    <property type="project" value="InterPro"/>
</dbReference>
<dbReference type="PRINTS" id="PR00385">
    <property type="entry name" value="P450"/>
</dbReference>
<comment type="cofactor">
    <cofactor evidence="1 9">
        <name>heme</name>
        <dbReference type="ChEBI" id="CHEBI:30413"/>
    </cofactor>
</comment>
<keyword evidence="5 9" id="KW-0479">Metal-binding</keyword>
<keyword evidence="6 9" id="KW-0408">Iron</keyword>